<dbReference type="Proteomes" id="UP000183832">
    <property type="component" value="Unassembled WGS sequence"/>
</dbReference>
<proteinExistence type="predicted"/>
<name>A0A1J1HLM6_9DIPT</name>
<accession>A0A1J1HLM6</accession>
<evidence type="ECO:0000313" key="1">
    <source>
        <dbReference type="EMBL" id="CRK87358.1"/>
    </source>
</evidence>
<organism evidence="1 2">
    <name type="scientific">Clunio marinus</name>
    <dbReference type="NCBI Taxonomy" id="568069"/>
    <lineage>
        <taxon>Eukaryota</taxon>
        <taxon>Metazoa</taxon>
        <taxon>Ecdysozoa</taxon>
        <taxon>Arthropoda</taxon>
        <taxon>Hexapoda</taxon>
        <taxon>Insecta</taxon>
        <taxon>Pterygota</taxon>
        <taxon>Neoptera</taxon>
        <taxon>Endopterygota</taxon>
        <taxon>Diptera</taxon>
        <taxon>Nematocera</taxon>
        <taxon>Chironomoidea</taxon>
        <taxon>Chironomidae</taxon>
        <taxon>Clunio</taxon>
    </lineage>
</organism>
<sequence length="59" mass="6913">MSSKSRTLVLIIKYLHNYPLKNAYSVNEFEMNNEDIESYQLILKQIVKTNNAKPFSSVF</sequence>
<evidence type="ECO:0000313" key="2">
    <source>
        <dbReference type="Proteomes" id="UP000183832"/>
    </source>
</evidence>
<dbReference type="AlphaFoldDB" id="A0A1J1HLM6"/>
<protein>
    <submittedName>
        <fullName evidence="1">CLUMA_CG001160, isoform A</fullName>
    </submittedName>
</protein>
<dbReference type="EMBL" id="CVRI01000004">
    <property type="protein sequence ID" value="CRK87358.1"/>
    <property type="molecule type" value="Genomic_DNA"/>
</dbReference>
<gene>
    <name evidence="1" type="ORF">CLUMA_CG001160</name>
</gene>
<reference evidence="1 2" key="1">
    <citation type="submission" date="2015-04" db="EMBL/GenBank/DDBJ databases">
        <authorList>
            <person name="Syromyatnikov M.Y."/>
            <person name="Popov V.N."/>
        </authorList>
    </citation>
    <scope>NUCLEOTIDE SEQUENCE [LARGE SCALE GENOMIC DNA]</scope>
</reference>
<keyword evidence="2" id="KW-1185">Reference proteome</keyword>